<sequence length="150" mass="15406">MKPPKSAIRSKSDLLPIPAADRDGIVLECYLALSTLQAGQGDRHTLAVLTHALVATHFLLEAGVGGGSKSRATFAAAQDAINEIDSGAVIAGRCAVTTESSAAAIGGLLALYDRQLGRAPRATVARIVAQANAFWRGSSGAPSEQERLAA</sequence>
<dbReference type="Proteomes" id="UP000001680">
    <property type="component" value="Plasmid pBMC401"/>
</dbReference>
<dbReference type="AlphaFoldDB" id="B1Z682"/>
<proteinExistence type="predicted"/>
<evidence type="ECO:0000313" key="1">
    <source>
        <dbReference type="EMBL" id="ACB68959.1"/>
    </source>
</evidence>
<dbReference type="RefSeq" id="WP_012367194.1">
    <property type="nucleotide sequence ID" value="NC_010553.1"/>
</dbReference>
<keyword evidence="1" id="KW-0614">Plasmid</keyword>
<protein>
    <recommendedName>
        <fullName evidence="3">Fis family transcriptional regulator</fullName>
    </recommendedName>
</protein>
<evidence type="ECO:0008006" key="3">
    <source>
        <dbReference type="Google" id="ProtNLM"/>
    </source>
</evidence>
<evidence type="ECO:0000313" key="2">
    <source>
        <dbReference type="Proteomes" id="UP000001680"/>
    </source>
</evidence>
<geneLocation type="plasmid" evidence="1 2">
    <name>pBMC401</name>
</geneLocation>
<name>B1Z682_BURA4</name>
<dbReference type="HOGENOM" id="CLU_1737131_0_0_4"/>
<dbReference type="KEGG" id="bac:BamMC406_6534"/>
<dbReference type="OrthoDB" id="9030220at2"/>
<gene>
    <name evidence="1" type="ordered locus">BamMC406_6534</name>
</gene>
<dbReference type="EMBL" id="CP001028">
    <property type="protein sequence ID" value="ACB68959.1"/>
    <property type="molecule type" value="Genomic_DNA"/>
</dbReference>
<accession>B1Z682</accession>
<reference evidence="2" key="1">
    <citation type="submission" date="2008-04" db="EMBL/GenBank/DDBJ databases">
        <title>Complete sequence of plasmid 1 of Burkholderia ambifaria MC40-6.</title>
        <authorList>
            <person name="Copeland A."/>
            <person name="Lucas S."/>
            <person name="Lapidus A."/>
            <person name="Glavina del Rio T."/>
            <person name="Dalin E."/>
            <person name="Tice H."/>
            <person name="Pitluck S."/>
            <person name="Chain P."/>
            <person name="Malfatti S."/>
            <person name="Shin M."/>
            <person name="Vergez L."/>
            <person name="Lang D."/>
            <person name="Schmutz J."/>
            <person name="Larimer F."/>
            <person name="Land M."/>
            <person name="Hauser L."/>
            <person name="Kyrpides N."/>
            <person name="Lykidis A."/>
            <person name="Ramette A."/>
            <person name="Konstantinidis K."/>
            <person name="Tiedje J."/>
            <person name="Richardson P."/>
        </authorList>
    </citation>
    <scope>NUCLEOTIDE SEQUENCE [LARGE SCALE GENOMIC DNA]</scope>
    <source>
        <strain evidence="2">MC40-6</strain>
        <plasmid evidence="2">Plasmid pBMC401</plasmid>
    </source>
</reference>
<organism evidence="1 2">
    <name type="scientific">Burkholderia ambifaria (strain MC40-6)</name>
    <dbReference type="NCBI Taxonomy" id="398577"/>
    <lineage>
        <taxon>Bacteria</taxon>
        <taxon>Pseudomonadati</taxon>
        <taxon>Pseudomonadota</taxon>
        <taxon>Betaproteobacteria</taxon>
        <taxon>Burkholderiales</taxon>
        <taxon>Burkholderiaceae</taxon>
        <taxon>Burkholderia</taxon>
        <taxon>Burkholderia cepacia complex</taxon>
    </lineage>
</organism>